<feature type="transmembrane region" description="Helical" evidence="1">
    <location>
        <begin position="93"/>
        <end position="109"/>
    </location>
</feature>
<comment type="caution">
    <text evidence="2">The sequence shown here is derived from an EMBL/GenBank/DDBJ whole genome shotgun (WGS) entry which is preliminary data.</text>
</comment>
<proteinExistence type="predicted"/>
<keyword evidence="3" id="KW-1185">Reference proteome</keyword>
<feature type="transmembrane region" description="Helical" evidence="1">
    <location>
        <begin position="121"/>
        <end position="141"/>
    </location>
</feature>
<protein>
    <recommendedName>
        <fullName evidence="4">MYXO-CTERM domain-containing protein</fullName>
    </recommendedName>
</protein>
<name>A0ABP4GYP4_9ACTN</name>
<keyword evidence="1" id="KW-0812">Transmembrane</keyword>
<feature type="transmembrane region" description="Helical" evidence="1">
    <location>
        <begin position="148"/>
        <end position="166"/>
    </location>
</feature>
<feature type="transmembrane region" description="Helical" evidence="1">
    <location>
        <begin position="20"/>
        <end position="40"/>
    </location>
</feature>
<feature type="transmembrane region" description="Helical" evidence="1">
    <location>
        <begin position="66"/>
        <end position="86"/>
    </location>
</feature>
<sequence length="167" mass="17759">MALTDTSPHRHRRRDLLCYAARRAAVAGGTGVVLAVPLVWLQRATERCDDALPPGPMASSEWTCTGWILACVGALPAVVLLCWALFARLGVRPGWAVALLAPVLAIRVIRFTDLPVQEVGYAVELALVMGLSYAVAALLLAPRLDRRYRLGAAALLLVAVLAPSALG</sequence>
<evidence type="ECO:0000313" key="2">
    <source>
        <dbReference type="EMBL" id="GAA1239743.1"/>
    </source>
</evidence>
<dbReference type="RefSeq" id="WP_344442385.1">
    <property type="nucleotide sequence ID" value="NZ_BAAALF010000050.1"/>
</dbReference>
<keyword evidence="1" id="KW-0472">Membrane</keyword>
<organism evidence="2 3">
    <name type="scientific">Kitasatospora nipponensis</name>
    <dbReference type="NCBI Taxonomy" id="258049"/>
    <lineage>
        <taxon>Bacteria</taxon>
        <taxon>Bacillati</taxon>
        <taxon>Actinomycetota</taxon>
        <taxon>Actinomycetes</taxon>
        <taxon>Kitasatosporales</taxon>
        <taxon>Streptomycetaceae</taxon>
        <taxon>Kitasatospora</taxon>
    </lineage>
</organism>
<keyword evidence="1" id="KW-1133">Transmembrane helix</keyword>
<dbReference type="EMBL" id="BAAALF010000050">
    <property type="protein sequence ID" value="GAA1239743.1"/>
    <property type="molecule type" value="Genomic_DNA"/>
</dbReference>
<evidence type="ECO:0008006" key="4">
    <source>
        <dbReference type="Google" id="ProtNLM"/>
    </source>
</evidence>
<dbReference type="Proteomes" id="UP001500037">
    <property type="component" value="Unassembled WGS sequence"/>
</dbReference>
<gene>
    <name evidence="2" type="ORF">GCM10009665_33130</name>
</gene>
<evidence type="ECO:0000256" key="1">
    <source>
        <dbReference type="SAM" id="Phobius"/>
    </source>
</evidence>
<reference evidence="3" key="1">
    <citation type="journal article" date="2019" name="Int. J. Syst. Evol. Microbiol.">
        <title>The Global Catalogue of Microorganisms (GCM) 10K type strain sequencing project: providing services to taxonomists for standard genome sequencing and annotation.</title>
        <authorList>
            <consortium name="The Broad Institute Genomics Platform"/>
            <consortium name="The Broad Institute Genome Sequencing Center for Infectious Disease"/>
            <person name="Wu L."/>
            <person name="Ma J."/>
        </authorList>
    </citation>
    <scope>NUCLEOTIDE SEQUENCE [LARGE SCALE GENOMIC DNA]</scope>
    <source>
        <strain evidence="3">JCM 13004</strain>
    </source>
</reference>
<accession>A0ABP4GYP4</accession>
<evidence type="ECO:0000313" key="3">
    <source>
        <dbReference type="Proteomes" id="UP001500037"/>
    </source>
</evidence>